<evidence type="ECO:0000313" key="1">
    <source>
        <dbReference type="EMBL" id="KIJ94194.1"/>
    </source>
</evidence>
<gene>
    <name evidence="1" type="ORF">K443DRAFT_134825</name>
</gene>
<dbReference type="InterPro" id="IPR032675">
    <property type="entry name" value="LRR_dom_sf"/>
</dbReference>
<dbReference type="Gene3D" id="3.80.10.10">
    <property type="entry name" value="Ribonuclease Inhibitor"/>
    <property type="match status" value="1"/>
</dbReference>
<reference evidence="2" key="2">
    <citation type="submission" date="2015-01" db="EMBL/GenBank/DDBJ databases">
        <title>Evolutionary Origins and Diversification of the Mycorrhizal Mutualists.</title>
        <authorList>
            <consortium name="DOE Joint Genome Institute"/>
            <consortium name="Mycorrhizal Genomics Consortium"/>
            <person name="Kohler A."/>
            <person name="Kuo A."/>
            <person name="Nagy L.G."/>
            <person name="Floudas D."/>
            <person name="Copeland A."/>
            <person name="Barry K.W."/>
            <person name="Cichocki N."/>
            <person name="Veneault-Fourrey C."/>
            <person name="LaButti K."/>
            <person name="Lindquist E.A."/>
            <person name="Lipzen A."/>
            <person name="Lundell T."/>
            <person name="Morin E."/>
            <person name="Murat C."/>
            <person name="Riley R."/>
            <person name="Ohm R."/>
            <person name="Sun H."/>
            <person name="Tunlid A."/>
            <person name="Henrissat B."/>
            <person name="Grigoriev I.V."/>
            <person name="Hibbett D.S."/>
            <person name="Martin F."/>
        </authorList>
    </citation>
    <scope>NUCLEOTIDE SEQUENCE [LARGE SCALE GENOMIC DNA]</scope>
    <source>
        <strain evidence="2">LaAM-08-1</strain>
    </source>
</reference>
<dbReference type="AlphaFoldDB" id="A0A0C9WJ73"/>
<dbReference type="OrthoDB" id="2745898at2759"/>
<dbReference type="HOGENOM" id="CLU_035624_0_0_1"/>
<proteinExistence type="predicted"/>
<reference evidence="1 2" key="1">
    <citation type="submission" date="2014-04" db="EMBL/GenBank/DDBJ databases">
        <authorList>
            <consortium name="DOE Joint Genome Institute"/>
            <person name="Kuo A."/>
            <person name="Kohler A."/>
            <person name="Nagy L.G."/>
            <person name="Floudas D."/>
            <person name="Copeland A."/>
            <person name="Barry K.W."/>
            <person name="Cichocki N."/>
            <person name="Veneault-Fourrey C."/>
            <person name="LaButti K."/>
            <person name="Lindquist E.A."/>
            <person name="Lipzen A."/>
            <person name="Lundell T."/>
            <person name="Morin E."/>
            <person name="Murat C."/>
            <person name="Sun H."/>
            <person name="Tunlid A."/>
            <person name="Henrissat B."/>
            <person name="Grigoriev I.V."/>
            <person name="Hibbett D.S."/>
            <person name="Martin F."/>
            <person name="Nordberg H.P."/>
            <person name="Cantor M.N."/>
            <person name="Hua S.X."/>
        </authorList>
    </citation>
    <scope>NUCLEOTIDE SEQUENCE [LARGE SCALE GENOMIC DNA]</scope>
    <source>
        <strain evidence="1 2">LaAM-08-1</strain>
    </source>
</reference>
<dbReference type="SUPFAM" id="SSF52058">
    <property type="entry name" value="L domain-like"/>
    <property type="match status" value="1"/>
</dbReference>
<keyword evidence="2" id="KW-1185">Reference proteome</keyword>
<dbReference type="Proteomes" id="UP000054477">
    <property type="component" value="Unassembled WGS sequence"/>
</dbReference>
<evidence type="ECO:0000313" key="2">
    <source>
        <dbReference type="Proteomes" id="UP000054477"/>
    </source>
</evidence>
<name>A0A0C9WJ73_9AGAR</name>
<organism evidence="1 2">
    <name type="scientific">Laccaria amethystina LaAM-08-1</name>
    <dbReference type="NCBI Taxonomy" id="1095629"/>
    <lineage>
        <taxon>Eukaryota</taxon>
        <taxon>Fungi</taxon>
        <taxon>Dikarya</taxon>
        <taxon>Basidiomycota</taxon>
        <taxon>Agaricomycotina</taxon>
        <taxon>Agaricomycetes</taxon>
        <taxon>Agaricomycetidae</taxon>
        <taxon>Agaricales</taxon>
        <taxon>Agaricineae</taxon>
        <taxon>Hydnangiaceae</taxon>
        <taxon>Laccaria</taxon>
    </lineage>
</organism>
<evidence type="ECO:0008006" key="3">
    <source>
        <dbReference type="Google" id="ProtNLM"/>
    </source>
</evidence>
<sequence length="400" mass="45019">MSSLIAKTPAVIDAIIDAVYEQGSVADLRSFSLTCSQFLPKCRKHLFACVSLTRPFGAEDVPSPATHLSVILDANPGLGHLIRELRFAIQLLDLHDVALPKLLLRLHQVQTLRLSTACGSWFDHTAKLRVGLTHLIQSPSLELLEISSFRNLPIPLFIPCTNLRHLDIFRLTFKDESGVSEMPLDIPKRYPPTRLRSLRYSDHCTAGVSVLLRARRSETKLPIIDFSGVRCLGVRMQSEEEICIARALIQATPHLQSLESFVATPGSLDGLATMFHKTSFTTLTRLTFDLVSEYWYQDPLFGLCNELEILAEDNVLEELRINVFSPRAVIRTGEDWVLDIVLSSPGAFKALRKVRVGIRVMLFNRLSVERFQELKSIPTEQFPSLSTNPLIDFQFWVGID</sequence>
<dbReference type="EMBL" id="KN838805">
    <property type="protein sequence ID" value="KIJ94194.1"/>
    <property type="molecule type" value="Genomic_DNA"/>
</dbReference>
<protein>
    <recommendedName>
        <fullName evidence="3">F-box domain-containing protein</fullName>
    </recommendedName>
</protein>
<accession>A0A0C9WJ73</accession>